<dbReference type="InterPro" id="IPR036928">
    <property type="entry name" value="AS_sf"/>
</dbReference>
<evidence type="ECO:0000256" key="1">
    <source>
        <dbReference type="ARBA" id="ARBA00009199"/>
    </source>
</evidence>
<dbReference type="InterPro" id="IPR052096">
    <property type="entry name" value="Endocannabinoid_amidase"/>
</dbReference>
<dbReference type="GO" id="GO:0004040">
    <property type="term" value="F:amidase activity"/>
    <property type="evidence" value="ECO:0007669"/>
    <property type="project" value="TreeGrafter"/>
</dbReference>
<dbReference type="InterPro" id="IPR023631">
    <property type="entry name" value="Amidase_dom"/>
</dbReference>
<dbReference type="GO" id="GO:0017064">
    <property type="term" value="F:fatty acid amide hydrolase activity"/>
    <property type="evidence" value="ECO:0007669"/>
    <property type="project" value="TreeGrafter"/>
</dbReference>
<reference evidence="5 6" key="1">
    <citation type="submission" date="2014-06" db="EMBL/GenBank/DDBJ databases">
        <authorList>
            <person name="Swart Estienne"/>
        </authorList>
    </citation>
    <scope>NUCLEOTIDE SEQUENCE [LARGE SCALE GENOMIC DNA]</scope>
    <source>
        <strain evidence="5 6">130c</strain>
    </source>
</reference>
<dbReference type="PROSITE" id="PS00571">
    <property type="entry name" value="AMIDASES"/>
    <property type="match status" value="1"/>
</dbReference>
<proteinExistence type="inferred from homology"/>
<feature type="domain" description="Amidase" evidence="4">
    <location>
        <begin position="62"/>
        <end position="547"/>
    </location>
</feature>
<dbReference type="PANTHER" id="PTHR45847">
    <property type="entry name" value="FATTY ACID AMIDE HYDROLASE"/>
    <property type="match status" value="1"/>
</dbReference>
<evidence type="ECO:0000313" key="5">
    <source>
        <dbReference type="EMBL" id="CDW81226.1"/>
    </source>
</evidence>
<evidence type="ECO:0000313" key="6">
    <source>
        <dbReference type="Proteomes" id="UP000039865"/>
    </source>
</evidence>
<feature type="active site" description="Charge relay system" evidence="3">
    <location>
        <position position="198"/>
    </location>
</feature>
<feature type="active site" description="Acyl-ester intermediate" evidence="3">
    <location>
        <position position="222"/>
    </location>
</feature>
<dbReference type="InterPro" id="IPR020556">
    <property type="entry name" value="Amidase_CS"/>
</dbReference>
<dbReference type="PIRSF" id="PIRSF001221">
    <property type="entry name" value="Amidase_fungi"/>
    <property type="match status" value="1"/>
</dbReference>
<evidence type="ECO:0000259" key="4">
    <source>
        <dbReference type="Pfam" id="PF01425"/>
    </source>
</evidence>
<dbReference type="PANTHER" id="PTHR45847:SF6">
    <property type="entry name" value="FATTY ACID AMIDE HYDROLASE"/>
    <property type="match status" value="1"/>
</dbReference>
<dbReference type="Pfam" id="PF01425">
    <property type="entry name" value="Amidase"/>
    <property type="match status" value="1"/>
</dbReference>
<evidence type="ECO:0000256" key="2">
    <source>
        <dbReference type="ARBA" id="ARBA00022801"/>
    </source>
</evidence>
<dbReference type="Proteomes" id="UP000039865">
    <property type="component" value="Unassembled WGS sequence"/>
</dbReference>
<dbReference type="SUPFAM" id="SSF75304">
    <property type="entry name" value="Amidase signature (AS) enzymes"/>
    <property type="match status" value="1"/>
</dbReference>
<accession>A0A078AHA7</accession>
<protein>
    <submittedName>
        <fullName evidence="5">Amidase family protein</fullName>
    </submittedName>
</protein>
<sequence length="566" mass="63705">MFLYRETMHLSVKKKAKFRLDQRNAKKFNFKDIPEDKSNLILQSDVAQLRQLQIDGRVTSYEIVTVFAKRCHRIGRKLNLVTEEYYDEALLTAQDKDRERELAVRNGRANELGLLHGIPVSIKDHVNEQGRHVTVGVMSFCDNIAKSDAVVVQQWKDQGAIPMVKGNVPQLVFALQTENDIYGRALNPHDATRSCGGSSGGDAGLVASRCVPLALGTDIGGSIRGPACFNGVYGFKPTANRVSYKGCIIPLEDGTGPQGPILPVAGPLGYTSNDLLIATKSLMNQTMFDRDLDTAPLPFNEQRYQQTLNKRKLRFGYFEETDFMGASDATREKLEALGHEVVPFNFHHNEAFEYIEIFVASCSIGVLGQFCDMMESKHDKFITIYQESFLFYTLPRFLQKIVVAIFSTCISKRKSATMGQVRKYSSDDIDNILRRRARFVENFMQRWDDMKLDGLISPAFPSCAFKHADANELAFLVPFLALQNVLNFPSGIVPITEVQNGEDVDTAIYDKANDLITRHIKNSMRDSFGMPIGVQISTPKWKDEECLAIMKIVGDQFKFMKKTPEL</sequence>
<feature type="active site" description="Charge relay system" evidence="3">
    <location>
        <position position="123"/>
    </location>
</feature>
<evidence type="ECO:0000256" key="3">
    <source>
        <dbReference type="PIRSR" id="PIRSR001221-1"/>
    </source>
</evidence>
<dbReference type="OrthoDB" id="421993at2759"/>
<name>A0A078AHA7_STYLE</name>
<dbReference type="OMA" id="LAWQEEL"/>
<keyword evidence="2" id="KW-0378">Hydrolase</keyword>
<comment type="similarity">
    <text evidence="1">Belongs to the amidase family.</text>
</comment>
<keyword evidence="6" id="KW-1185">Reference proteome</keyword>
<dbReference type="EMBL" id="CCKQ01009718">
    <property type="protein sequence ID" value="CDW81226.1"/>
    <property type="molecule type" value="Genomic_DNA"/>
</dbReference>
<organism evidence="5 6">
    <name type="scientific">Stylonychia lemnae</name>
    <name type="common">Ciliate</name>
    <dbReference type="NCBI Taxonomy" id="5949"/>
    <lineage>
        <taxon>Eukaryota</taxon>
        <taxon>Sar</taxon>
        <taxon>Alveolata</taxon>
        <taxon>Ciliophora</taxon>
        <taxon>Intramacronucleata</taxon>
        <taxon>Spirotrichea</taxon>
        <taxon>Stichotrichia</taxon>
        <taxon>Sporadotrichida</taxon>
        <taxon>Oxytrichidae</taxon>
        <taxon>Stylonychinae</taxon>
        <taxon>Stylonychia</taxon>
    </lineage>
</organism>
<dbReference type="AlphaFoldDB" id="A0A078AHA7"/>
<dbReference type="InParanoid" id="A0A078AHA7"/>
<dbReference type="Gene3D" id="3.90.1300.10">
    <property type="entry name" value="Amidase signature (AS) domain"/>
    <property type="match status" value="1"/>
</dbReference>
<gene>
    <name evidence="5" type="primary">Contig18886.g20035</name>
    <name evidence="5" type="ORF">STYLEM_10238</name>
</gene>
<dbReference type="GO" id="GO:0009062">
    <property type="term" value="P:fatty acid catabolic process"/>
    <property type="evidence" value="ECO:0007669"/>
    <property type="project" value="TreeGrafter"/>
</dbReference>